<accession>A0ABQ8UAY2</accession>
<feature type="transmembrane region" description="Helical" evidence="2">
    <location>
        <begin position="212"/>
        <end position="230"/>
    </location>
</feature>
<feature type="transmembrane region" description="Helical" evidence="2">
    <location>
        <begin position="245"/>
        <end position="263"/>
    </location>
</feature>
<gene>
    <name evidence="5" type="ORF">PAPYR_8282</name>
</gene>
<evidence type="ECO:0000313" key="6">
    <source>
        <dbReference type="Proteomes" id="UP001141327"/>
    </source>
</evidence>
<keyword evidence="6" id="KW-1185">Reference proteome</keyword>
<evidence type="ECO:0000313" key="5">
    <source>
        <dbReference type="EMBL" id="KAJ4456460.1"/>
    </source>
</evidence>
<dbReference type="PANTHER" id="PTHR31061">
    <property type="entry name" value="LD22376P"/>
    <property type="match status" value="1"/>
</dbReference>
<organism evidence="5 6">
    <name type="scientific">Paratrimastix pyriformis</name>
    <dbReference type="NCBI Taxonomy" id="342808"/>
    <lineage>
        <taxon>Eukaryota</taxon>
        <taxon>Metamonada</taxon>
        <taxon>Preaxostyla</taxon>
        <taxon>Paratrimastigidae</taxon>
        <taxon>Paratrimastix</taxon>
    </lineage>
</organism>
<dbReference type="EMBL" id="JAPMOS010000069">
    <property type="protein sequence ID" value="KAJ4456460.1"/>
    <property type="molecule type" value="Genomic_DNA"/>
</dbReference>
<feature type="chain" id="PRO_5047284247" evidence="3">
    <location>
        <begin position="20"/>
        <end position="669"/>
    </location>
</feature>
<evidence type="ECO:0000256" key="1">
    <source>
        <dbReference type="SAM" id="MobiDB-lite"/>
    </source>
</evidence>
<proteinExistence type="predicted"/>
<evidence type="ECO:0000256" key="3">
    <source>
        <dbReference type="SAM" id="SignalP"/>
    </source>
</evidence>
<keyword evidence="2" id="KW-0812">Transmembrane</keyword>
<keyword evidence="3" id="KW-0732">Signal</keyword>
<dbReference type="PANTHER" id="PTHR31061:SF24">
    <property type="entry name" value="LD22376P"/>
    <property type="match status" value="1"/>
</dbReference>
<feature type="signal peptide" evidence="3">
    <location>
        <begin position="1"/>
        <end position="19"/>
    </location>
</feature>
<feature type="transmembrane region" description="Helical" evidence="2">
    <location>
        <begin position="131"/>
        <end position="155"/>
    </location>
</feature>
<dbReference type="Proteomes" id="UP001141327">
    <property type="component" value="Unassembled WGS sequence"/>
</dbReference>
<sequence>MRPLSVVFFSILLCHLVTCLGVDQATVTFGTSPILHNISLVLSGVREICVGCDPEDLVDLSSSSNPSTIKLNTAYSWTFWVKWEGKTLWSLNPALGEHGEFSLTVQMTAQGIPDASKEPIFRELAPADPTFLPLIIAVSVMALLLLIWVVGVNVWEDRRNKRLAAQTVAGTLNAVESTRGTNASAADGAKPPPATAKPGGSHRVVALDAFRGWSLAIMILVNYGGGGYWFLDHSVWNGLTVADLVFPWFIFIMGAAIPLAFAARKPQYTGWRAKIPHVIHVTLQVLRRSITLFCIGLFLNNGHDLSKWRIPGVLQRFGISYLVGCLTVLYLGPTGLGGWIAHLCRCRYPFVPAPKPDPMAKQPETEPLLNPTAPVAPAAPPRPSIFADLAPHWLEWIFIILILLTWILITFFMEVPGCGRGYMGPGGRADGGKYADCTGGAAGYIDRTLLGLNHIYRWPTCQEVYETGAYDPESIGHCVVCVHLCSVRHVGVCLCQEVYETGAYDPEGILGCLTSIVLAYLGVQMGRILLIYKTPVPRLIRLVGWGVGCALIGAILCGFSRDGGVIPLNKNLWSLSFILVMGGTGYLCLALMYVLIDVLHIYNGAPSIYIGLNSITIYCCHELFANYFPLSWAQGAPTHSSLLVMHLFGVSVWHLVAYIMYRKKIFINV</sequence>
<protein>
    <submittedName>
        <fullName evidence="5">Heparan-alpha-glucosaminide N-acetyltransferase</fullName>
    </submittedName>
</protein>
<feature type="transmembrane region" description="Helical" evidence="2">
    <location>
        <begin position="640"/>
        <end position="661"/>
    </location>
</feature>
<feature type="transmembrane region" description="Helical" evidence="2">
    <location>
        <begin position="393"/>
        <end position="413"/>
    </location>
</feature>
<dbReference type="InterPro" id="IPR032176">
    <property type="entry name" value="DUF5009"/>
</dbReference>
<feature type="region of interest" description="Disordered" evidence="1">
    <location>
        <begin position="179"/>
        <end position="200"/>
    </location>
</feature>
<feature type="transmembrane region" description="Helical" evidence="2">
    <location>
        <begin position="573"/>
        <end position="596"/>
    </location>
</feature>
<feature type="transmembrane region" description="Helical" evidence="2">
    <location>
        <begin position="319"/>
        <end position="341"/>
    </location>
</feature>
<feature type="domain" description="DUF5009" evidence="4">
    <location>
        <begin position="237"/>
        <end position="275"/>
    </location>
</feature>
<evidence type="ECO:0000259" key="4">
    <source>
        <dbReference type="Pfam" id="PF16401"/>
    </source>
</evidence>
<evidence type="ECO:0000256" key="2">
    <source>
        <dbReference type="SAM" id="Phobius"/>
    </source>
</evidence>
<name>A0ABQ8UAY2_9EUKA</name>
<comment type="caution">
    <text evidence="5">The sequence shown here is derived from an EMBL/GenBank/DDBJ whole genome shotgun (WGS) entry which is preliminary data.</text>
</comment>
<keyword evidence="2" id="KW-1133">Transmembrane helix</keyword>
<reference evidence="5" key="1">
    <citation type="journal article" date="2022" name="bioRxiv">
        <title>Genomics of Preaxostyla Flagellates Illuminates Evolutionary Transitions and the Path Towards Mitochondrial Loss.</title>
        <authorList>
            <person name="Novak L.V.F."/>
            <person name="Treitli S.C."/>
            <person name="Pyrih J."/>
            <person name="Halakuc P."/>
            <person name="Pipaliya S.V."/>
            <person name="Vacek V."/>
            <person name="Brzon O."/>
            <person name="Soukal P."/>
            <person name="Eme L."/>
            <person name="Dacks J.B."/>
            <person name="Karnkowska A."/>
            <person name="Elias M."/>
            <person name="Hampl V."/>
        </authorList>
    </citation>
    <scope>NUCLEOTIDE SEQUENCE</scope>
    <source>
        <strain evidence="5">RCP-MX</strain>
    </source>
</reference>
<feature type="transmembrane region" description="Helical" evidence="2">
    <location>
        <begin position="508"/>
        <end position="530"/>
    </location>
</feature>
<keyword evidence="2" id="KW-0472">Membrane</keyword>
<dbReference type="Pfam" id="PF16401">
    <property type="entry name" value="DUF5009"/>
    <property type="match status" value="1"/>
</dbReference>
<feature type="transmembrane region" description="Helical" evidence="2">
    <location>
        <begin position="542"/>
        <end position="561"/>
    </location>
</feature>